<dbReference type="Gene3D" id="3.40.30.10">
    <property type="entry name" value="Glutaredoxin"/>
    <property type="match status" value="1"/>
</dbReference>
<reference evidence="2" key="1">
    <citation type="journal article" date="2019" name="Int. J. Syst. Evol. Microbiol.">
        <title>The Global Catalogue of Microorganisms (GCM) 10K type strain sequencing project: providing services to taxonomists for standard genome sequencing and annotation.</title>
        <authorList>
            <consortium name="The Broad Institute Genomics Platform"/>
            <consortium name="The Broad Institute Genome Sequencing Center for Infectious Disease"/>
            <person name="Wu L."/>
            <person name="Ma J."/>
        </authorList>
    </citation>
    <scope>NUCLEOTIDE SEQUENCE [LARGE SCALE GENOMIC DNA]</scope>
    <source>
        <strain evidence="2">CGMCC 1.12791</strain>
    </source>
</reference>
<comment type="caution">
    <text evidence="1">The sequence shown here is derived from an EMBL/GenBank/DDBJ whole genome shotgun (WGS) entry which is preliminary data.</text>
</comment>
<dbReference type="InterPro" id="IPR036249">
    <property type="entry name" value="Thioredoxin-like_sf"/>
</dbReference>
<evidence type="ECO:0000313" key="1">
    <source>
        <dbReference type="EMBL" id="GHE19463.1"/>
    </source>
</evidence>
<dbReference type="SUPFAM" id="SSF52833">
    <property type="entry name" value="Thioredoxin-like"/>
    <property type="match status" value="1"/>
</dbReference>
<evidence type="ECO:0008006" key="3">
    <source>
        <dbReference type="Google" id="ProtNLM"/>
    </source>
</evidence>
<keyword evidence="2" id="KW-1185">Reference proteome</keyword>
<evidence type="ECO:0000313" key="2">
    <source>
        <dbReference type="Proteomes" id="UP000597341"/>
    </source>
</evidence>
<accession>A0ABQ3HP55</accession>
<dbReference type="Proteomes" id="UP000597341">
    <property type="component" value="Unassembled WGS sequence"/>
</dbReference>
<protein>
    <recommendedName>
        <fullName evidence="3">Glutaredoxin</fullName>
    </recommendedName>
</protein>
<dbReference type="EMBL" id="BNAD01000027">
    <property type="protein sequence ID" value="GHE19463.1"/>
    <property type="molecule type" value="Genomic_DNA"/>
</dbReference>
<name>A0ABQ3HP55_9ACTN</name>
<sequence>MPLPTPPPGPVQITVVESEACHFCADAHQALAVLAVRYPMSVESVDVRSDAGRTLMAKHRAPMSPLVLVEGAYFSSGRLPRRKLEKLLSARHADAGTAAATTDGAVRRG</sequence>
<gene>
    <name evidence="1" type="ORF">GCM10011376_40730</name>
</gene>
<proteinExistence type="predicted"/>
<organism evidence="1 2">
    <name type="scientific">Nocardioides flavus</name>
    <name type="common">ex Wang et al. 2016</name>
    <dbReference type="NCBI Taxonomy" id="2058780"/>
    <lineage>
        <taxon>Bacteria</taxon>
        <taxon>Bacillati</taxon>
        <taxon>Actinomycetota</taxon>
        <taxon>Actinomycetes</taxon>
        <taxon>Propionibacteriales</taxon>
        <taxon>Nocardioidaceae</taxon>
        <taxon>Nocardioides</taxon>
    </lineage>
</organism>